<evidence type="ECO:0000313" key="3">
    <source>
        <dbReference type="Proteomes" id="UP000036947"/>
    </source>
</evidence>
<evidence type="ECO:0000313" key="2">
    <source>
        <dbReference type="EMBL" id="KND93267.1"/>
    </source>
</evidence>
<feature type="region of interest" description="Disordered" evidence="1">
    <location>
        <begin position="352"/>
        <end position="424"/>
    </location>
</feature>
<proteinExistence type="predicted"/>
<feature type="compositionally biased region" description="Basic and acidic residues" evidence="1">
    <location>
        <begin position="327"/>
        <end position="336"/>
    </location>
</feature>
<feature type="compositionally biased region" description="Low complexity" evidence="1">
    <location>
        <begin position="317"/>
        <end position="326"/>
    </location>
</feature>
<name>A0A0L0NGK0_TOLOC</name>
<accession>A0A0L0NGK0</accession>
<dbReference type="OrthoDB" id="2962993at2759"/>
<feature type="region of interest" description="Disordered" evidence="1">
    <location>
        <begin position="104"/>
        <end position="177"/>
    </location>
</feature>
<feature type="region of interest" description="Disordered" evidence="1">
    <location>
        <begin position="281"/>
        <end position="336"/>
    </location>
</feature>
<protein>
    <submittedName>
        <fullName evidence="2">Uncharacterized protein</fullName>
    </submittedName>
</protein>
<dbReference type="AlphaFoldDB" id="A0A0L0NGK0"/>
<feature type="compositionally biased region" description="Basic and acidic residues" evidence="1">
    <location>
        <begin position="368"/>
        <end position="424"/>
    </location>
</feature>
<evidence type="ECO:0000256" key="1">
    <source>
        <dbReference type="SAM" id="MobiDB-lite"/>
    </source>
</evidence>
<comment type="caution">
    <text evidence="2">The sequence shown here is derived from an EMBL/GenBank/DDBJ whole genome shotgun (WGS) entry which is preliminary data.</text>
</comment>
<keyword evidence="3" id="KW-1185">Reference proteome</keyword>
<reference evidence="2 3" key="1">
    <citation type="journal article" date="2015" name="BMC Genomics">
        <title>The genome of the truffle-parasite Tolypocladium ophioglossoides and the evolution of antifungal peptaibiotics.</title>
        <authorList>
            <person name="Quandt C.A."/>
            <person name="Bushley K.E."/>
            <person name="Spatafora J.W."/>
        </authorList>
    </citation>
    <scope>NUCLEOTIDE SEQUENCE [LARGE SCALE GENOMIC DNA]</scope>
    <source>
        <strain evidence="2 3">CBS 100239</strain>
    </source>
</reference>
<dbReference type="EMBL" id="LFRF01000004">
    <property type="protein sequence ID" value="KND93267.1"/>
    <property type="molecule type" value="Genomic_DNA"/>
</dbReference>
<gene>
    <name evidence="2" type="ORF">TOPH_02024</name>
</gene>
<feature type="compositionally biased region" description="Basic and acidic residues" evidence="1">
    <location>
        <begin position="146"/>
        <end position="165"/>
    </location>
</feature>
<organism evidence="2 3">
    <name type="scientific">Tolypocladium ophioglossoides (strain CBS 100239)</name>
    <name type="common">Snaketongue truffleclub</name>
    <name type="synonym">Elaphocordyceps ophioglossoides</name>
    <dbReference type="NCBI Taxonomy" id="1163406"/>
    <lineage>
        <taxon>Eukaryota</taxon>
        <taxon>Fungi</taxon>
        <taxon>Dikarya</taxon>
        <taxon>Ascomycota</taxon>
        <taxon>Pezizomycotina</taxon>
        <taxon>Sordariomycetes</taxon>
        <taxon>Hypocreomycetidae</taxon>
        <taxon>Hypocreales</taxon>
        <taxon>Ophiocordycipitaceae</taxon>
        <taxon>Tolypocladium</taxon>
    </lineage>
</organism>
<sequence length="455" mass="51123">MHLPSCPPLNRISVPRAVVPQLHQLILLHRPVLLAHLPARALLVRPPVPQPHEAVYARPHCDHAQRDSVAAGVARSVSLGAMKADMMPDVLPRMLPNFNASIAETHPSQRQPDNDIQPARHQETRKVVHRRRRVGQQDGVPQNAYRPEDDTEHASHLKPVREKGRGHVRHRAEKVARHREQLHLGRRPPSETVDDGGEERREACLTVARDVTARKPTVEHRVHAKLRSAKRPHLPVRKRPRHVPPAKLLARLGAPVLPPAPHLHQRLLSLGEKVRRARIVGQRKVRRHAEHDARQAFDDEDPSPAAQPPRAVEVPDAVRQQAAQRAGDGRADEQVPHAQRELVLGVEEGQVHGEPWEQPGLDGAEQQPARHEAGVRVDEARARGDEPPRRGDEGDPPPRGEELEHEVRGNLEGQVRHEEDRDGHLELRRREVEVGFEPVEAGVANVYPVVRRVSH</sequence>
<dbReference type="Proteomes" id="UP000036947">
    <property type="component" value="Unassembled WGS sequence"/>
</dbReference>